<dbReference type="PANTHER" id="PTHR22050:SF0">
    <property type="entry name" value="TRANSMEMBRANE PROTEIN 131 HOMOLOG"/>
    <property type="match status" value="1"/>
</dbReference>
<feature type="chain" id="PRO_5043953236" description="Transmembrane protein 131" evidence="9">
    <location>
        <begin position="18"/>
        <end position="1323"/>
    </location>
</feature>
<accession>A0AAU9JAZ6</accession>
<evidence type="ECO:0000256" key="9">
    <source>
        <dbReference type="SAM" id="SignalP"/>
    </source>
</evidence>
<dbReference type="Pfam" id="PF12371">
    <property type="entry name" value="TMEM131_like_N"/>
    <property type="match status" value="1"/>
</dbReference>
<organism evidence="12 13">
    <name type="scientific">Blepharisma stoltei</name>
    <dbReference type="NCBI Taxonomy" id="1481888"/>
    <lineage>
        <taxon>Eukaryota</taxon>
        <taxon>Sar</taxon>
        <taxon>Alveolata</taxon>
        <taxon>Ciliophora</taxon>
        <taxon>Postciliodesmatophora</taxon>
        <taxon>Heterotrichea</taxon>
        <taxon>Heterotrichida</taxon>
        <taxon>Blepharismidae</taxon>
        <taxon>Blepharisma</taxon>
    </lineage>
</organism>
<dbReference type="InterPro" id="IPR022113">
    <property type="entry name" value="TMEM131L_N"/>
</dbReference>
<protein>
    <recommendedName>
        <fullName evidence="14">Transmembrane protein 131</fullName>
    </recommendedName>
</protein>
<evidence type="ECO:0000256" key="4">
    <source>
        <dbReference type="ARBA" id="ARBA00022729"/>
    </source>
</evidence>
<evidence type="ECO:0000256" key="2">
    <source>
        <dbReference type="ARBA" id="ARBA00006682"/>
    </source>
</evidence>
<evidence type="ECO:0000256" key="5">
    <source>
        <dbReference type="ARBA" id="ARBA00022989"/>
    </source>
</evidence>
<keyword evidence="3 8" id="KW-0812">Transmembrane</keyword>
<evidence type="ECO:0000313" key="12">
    <source>
        <dbReference type="EMBL" id="CAG9323378.1"/>
    </source>
</evidence>
<feature type="signal peptide" evidence="9">
    <location>
        <begin position="1"/>
        <end position="17"/>
    </location>
</feature>
<dbReference type="InterPro" id="IPR013783">
    <property type="entry name" value="Ig-like_fold"/>
</dbReference>
<comment type="subcellular location">
    <subcellularLocation>
        <location evidence="1">Membrane</location>
        <topology evidence="1">Single-pass type I membrane protein</topology>
    </subcellularLocation>
</comment>
<keyword evidence="6 8" id="KW-0472">Membrane</keyword>
<feature type="region of interest" description="Disordered" evidence="7">
    <location>
        <begin position="1249"/>
        <end position="1283"/>
    </location>
</feature>
<name>A0AAU9JAZ6_9CILI</name>
<evidence type="ECO:0000259" key="10">
    <source>
        <dbReference type="Pfam" id="PF12371"/>
    </source>
</evidence>
<dbReference type="Pfam" id="PF24501">
    <property type="entry name" value="Ig_TMEM131L_5"/>
    <property type="match status" value="1"/>
</dbReference>
<evidence type="ECO:0000259" key="11">
    <source>
        <dbReference type="Pfam" id="PF24501"/>
    </source>
</evidence>
<dbReference type="InterPro" id="IPR039877">
    <property type="entry name" value="TMEM131-like"/>
</dbReference>
<evidence type="ECO:0000256" key="1">
    <source>
        <dbReference type="ARBA" id="ARBA00004479"/>
    </source>
</evidence>
<evidence type="ECO:0000256" key="6">
    <source>
        <dbReference type="ARBA" id="ARBA00023136"/>
    </source>
</evidence>
<keyword evidence="5 8" id="KW-1133">Transmembrane helix</keyword>
<keyword evidence="4 9" id="KW-0732">Signal</keyword>
<dbReference type="Gene3D" id="2.60.40.10">
    <property type="entry name" value="Immunoglobulins"/>
    <property type="match status" value="1"/>
</dbReference>
<proteinExistence type="inferred from homology"/>
<evidence type="ECO:0000256" key="7">
    <source>
        <dbReference type="SAM" id="MobiDB-lite"/>
    </source>
</evidence>
<comment type="caution">
    <text evidence="12">The sequence shown here is derived from an EMBL/GenBank/DDBJ whole genome shotgun (WGS) entry which is preliminary data.</text>
</comment>
<dbReference type="GO" id="GO:0016020">
    <property type="term" value="C:membrane"/>
    <property type="evidence" value="ECO:0007669"/>
    <property type="project" value="UniProtKB-SubCell"/>
</dbReference>
<sequence>MMVLFSIFIFLIYRINSEAIFDVSGISPYKISIKIPADASEVRGRQIAMSAIDQQLTRNDNQILSFYSETSFLDFSPKILDFGSTQLYSMKVLSVEVINNSKTEQVELLHQFVMEPTHFQISSFPKKPLLPGCSMTIQIIYLPITLGTHNTLMIFNTNFRPVIYPVQGNSLQNEYFANEIAIESSEEYAENDFYIYNPHNYPIRVESVMSEDSSIVLEQKYDLYGSLGLIFPKEWILLATIISLYKQEGIYESFLLISLSNKQLKVPINVHFFKRGLNFPPRILSFGILTEKDLPYRIPLIGSNSGDSVVEILDILTPPKVDFLSAKVNNKIIAPNTYGVNIGSFTFTPREEGVSMGKIKVKTNSTSTDYILEYMAIVYYDLISYNPLDMIFQSGVNLERVISLENTLNKPILLQRVVPPDEVIITEFKEIWLKPQQLMNVIKISADFKKPQTSYMRLVTNIGTIPIKIIVDDGKLNFLYIENLYENILEGPLEFGPALIGQTRSQKFGLKNPNHFDIAVKSIQNLHYCNLKLSHILTFSGQILNHNIIFPEYSQSTYLFTLKSGSTAYFELTVSILPTVHGPLEFTTSTGKINLPISYTPVSGSAALLPIHFSEIFPGILAQKKITISNLFPIDLKIFSVETDLSFMEAEINKRSIPSGKELSIGKLKFTPPFNKDESIVHDFTKWPTYGYARIWNEKRKAWKDGEMLGTIKVKCDIIGEIVAAIHVTFGKPSLPISGVTKKYTAELNTKLPIYIKAQNPTDFPLQVQLLIAPDSKMGELKKYECAKHQKSIEMLDDEFENIDLQKLESKHYKECALNYQEEIPSIKEANEVRPLPIPKRVKDWSLFGKLKYLLGFHSKSSEYLKPKSLSSVPWYPCGEDSCWCGVNKEEEYRQKYSFFTASKAVTMISPHSSKILGPVYFQPSTLGSYNTSLLLRNNYTLFEEVEIYAEAIGPKLAFTKKNSEKKFLNGKNGVKKELSLLAIDISLDEIYNTKTNYNPQEELYFIRTFELRNYGNYPVEISEILLAGQACKSSGIEIRNCEGNFILDANEFIDIEIGYTPSFNEISTLLPLWIVTANDIFTIPIEAKIPEGLEYNFILSLKVRHLAKECLFFLLALFGGLCFLILRVTVDYKKARLCWNLRSSKDSLPAALRRFEIFQRYNSPQFVSTKVELVETKEENSPPPQPPVLSAEEEVAEKVEQPIKRKKIRAKKFPSTIIQNFDDLSSQAKISKAQVSLPQIIATSHLLNKKTKRHKSVEPEEHEEPAPTPKDSKTNQSADEEDFFIDSYKMNNELFSGSGGWGDLIDFQSDCEHDTEPESVNP</sequence>
<feature type="transmembrane region" description="Helical" evidence="8">
    <location>
        <begin position="1112"/>
        <end position="1131"/>
    </location>
</feature>
<gene>
    <name evidence="12" type="ORF">BSTOLATCC_MIC33277</name>
</gene>
<comment type="similarity">
    <text evidence="2">Belongs to the TMEM131 family.</text>
</comment>
<dbReference type="PANTHER" id="PTHR22050">
    <property type="entry name" value="RW1 PROTEIN HOMOLOG"/>
    <property type="match status" value="1"/>
</dbReference>
<dbReference type="Proteomes" id="UP001162131">
    <property type="component" value="Unassembled WGS sequence"/>
</dbReference>
<feature type="domain" description="TMEM131L fifth Ig-like" evidence="11">
    <location>
        <begin position="1014"/>
        <end position="1078"/>
    </location>
</feature>
<reference evidence="12" key="1">
    <citation type="submission" date="2021-09" db="EMBL/GenBank/DDBJ databases">
        <authorList>
            <consortium name="AG Swart"/>
            <person name="Singh M."/>
            <person name="Singh A."/>
            <person name="Seah K."/>
            <person name="Emmerich C."/>
        </authorList>
    </citation>
    <scope>NUCLEOTIDE SEQUENCE</scope>
    <source>
        <strain evidence="12">ATCC30299</strain>
    </source>
</reference>
<evidence type="ECO:0000256" key="8">
    <source>
        <dbReference type="SAM" id="Phobius"/>
    </source>
</evidence>
<feature type="domain" description="Transmembrane protein 131-like N-terminal" evidence="10">
    <location>
        <begin position="74"/>
        <end position="157"/>
    </location>
</feature>
<evidence type="ECO:0000313" key="13">
    <source>
        <dbReference type="Proteomes" id="UP001162131"/>
    </source>
</evidence>
<dbReference type="EMBL" id="CAJZBQ010000033">
    <property type="protein sequence ID" value="CAG9323378.1"/>
    <property type="molecule type" value="Genomic_DNA"/>
</dbReference>
<evidence type="ECO:0008006" key="14">
    <source>
        <dbReference type="Google" id="ProtNLM"/>
    </source>
</evidence>
<keyword evidence="13" id="KW-1185">Reference proteome</keyword>
<dbReference type="InterPro" id="IPR055437">
    <property type="entry name" value="TMEM131L_Ig_5"/>
</dbReference>
<evidence type="ECO:0000256" key="3">
    <source>
        <dbReference type="ARBA" id="ARBA00022692"/>
    </source>
</evidence>